<gene>
    <name evidence="8" type="ORF">EWE74_07315</name>
</gene>
<accession>A0A4Q6XS52</accession>
<dbReference type="Proteomes" id="UP000292855">
    <property type="component" value="Unassembled WGS sequence"/>
</dbReference>
<dbReference type="Pfam" id="PF04616">
    <property type="entry name" value="Glyco_hydro_43"/>
    <property type="match status" value="1"/>
</dbReference>
<proteinExistence type="inferred from homology"/>
<dbReference type="Gene3D" id="2.60.120.200">
    <property type="match status" value="1"/>
</dbReference>
<evidence type="ECO:0000256" key="2">
    <source>
        <dbReference type="ARBA" id="ARBA00022801"/>
    </source>
</evidence>
<protein>
    <submittedName>
        <fullName evidence="8">Beta-xylosidase</fullName>
    </submittedName>
</protein>
<feature type="active site" description="Proton donor" evidence="4">
    <location>
        <position position="199"/>
    </location>
</feature>
<evidence type="ECO:0000256" key="3">
    <source>
        <dbReference type="ARBA" id="ARBA00023295"/>
    </source>
</evidence>
<sequence length="511" mass="57601">MNIYKTTFLIIFYYLLNLSFTTPLRAQPATIAGDFPDPTVIRANGQYYAVGTSSEWAPHFPIYTSKNLLDWQQVGFVFSSAPEWTASSFWAPEYFYHKGTYYLYYSAKRKDDGVSCIGVATSRYPDRDFVDQGIVVAYGTESIDAFVVREDNQLYMTWKAYGLDTRPIELVGAKLSDDGLKLEGEPFSLLQDTARVGIEGQSFIKHNGYYYMFYSAGACCGVSCDYHVQAVRSKSVMGPYERVGTDFLLSENENWKCMGHGTFVHNPEKELYYLLHAYNKVGGVYTGREGLLAKLQWTNKDEPRFDLVEHKDVPQRHDPSFDLIATGQYKPFWQWDFQYAAPSFTTSDEGLRLSGTTKRNNKLGVALTKRPTQLAYTLGTEIDLLGSSNTATKGLILYGDHERAIGLSVTGKKIQLWTMAPNNRTMIAEQELPADYKKLALKITIAPSLECRAFFGQSDYWIPIESPNGPVSIEGIAPWDRSPRPGLFFNGETTESALFTRFYIDTKPAGG</sequence>
<evidence type="ECO:0000259" key="7">
    <source>
        <dbReference type="Pfam" id="PF17851"/>
    </source>
</evidence>
<evidence type="ECO:0000256" key="6">
    <source>
        <dbReference type="RuleBase" id="RU361187"/>
    </source>
</evidence>
<dbReference type="GO" id="GO:0004553">
    <property type="term" value="F:hydrolase activity, hydrolyzing O-glycosyl compounds"/>
    <property type="evidence" value="ECO:0007669"/>
    <property type="project" value="InterPro"/>
</dbReference>
<dbReference type="SUPFAM" id="SSF75005">
    <property type="entry name" value="Arabinanase/levansucrase/invertase"/>
    <property type="match status" value="1"/>
</dbReference>
<reference evidence="8 9" key="1">
    <citation type="submission" date="2019-02" db="EMBL/GenBank/DDBJ databases">
        <authorList>
            <person name="Li Y."/>
        </authorList>
    </citation>
    <scope>NUCLEOTIDE SEQUENCE [LARGE SCALE GENOMIC DNA]</scope>
    <source>
        <strain evidence="8 9">30C10-4-7</strain>
    </source>
</reference>
<feature type="active site" description="Proton acceptor" evidence="4">
    <location>
        <position position="37"/>
    </location>
</feature>
<dbReference type="Gene3D" id="2.115.10.20">
    <property type="entry name" value="Glycosyl hydrolase domain, family 43"/>
    <property type="match status" value="1"/>
</dbReference>
<dbReference type="AlphaFoldDB" id="A0A4Q6XS52"/>
<dbReference type="RefSeq" id="WP_130140820.1">
    <property type="nucleotide sequence ID" value="NZ_SGIT01000001.1"/>
</dbReference>
<keyword evidence="2 6" id="KW-0378">Hydrolase</keyword>
<organism evidence="8 9">
    <name type="scientific">Sphingobacterium corticibacterium</name>
    <dbReference type="NCBI Taxonomy" id="2484746"/>
    <lineage>
        <taxon>Bacteria</taxon>
        <taxon>Pseudomonadati</taxon>
        <taxon>Bacteroidota</taxon>
        <taxon>Sphingobacteriia</taxon>
        <taxon>Sphingobacteriales</taxon>
        <taxon>Sphingobacteriaceae</taxon>
        <taxon>Sphingobacterium</taxon>
    </lineage>
</organism>
<dbReference type="OrthoDB" id="9801455at2"/>
<dbReference type="PANTHER" id="PTHR42812:SF5">
    <property type="entry name" value="ENDO-ARABINASE"/>
    <property type="match status" value="1"/>
</dbReference>
<evidence type="ECO:0000313" key="9">
    <source>
        <dbReference type="Proteomes" id="UP000292855"/>
    </source>
</evidence>
<dbReference type="GO" id="GO:0005975">
    <property type="term" value="P:carbohydrate metabolic process"/>
    <property type="evidence" value="ECO:0007669"/>
    <property type="project" value="InterPro"/>
</dbReference>
<dbReference type="EMBL" id="SGIT01000001">
    <property type="protein sequence ID" value="RZF62595.1"/>
    <property type="molecule type" value="Genomic_DNA"/>
</dbReference>
<dbReference type="CDD" id="cd08999">
    <property type="entry name" value="GH43_ABN-like"/>
    <property type="match status" value="1"/>
</dbReference>
<dbReference type="InterPro" id="IPR023296">
    <property type="entry name" value="Glyco_hydro_beta-prop_sf"/>
</dbReference>
<comment type="caution">
    <text evidence="8">The sequence shown here is derived from an EMBL/GenBank/DDBJ whole genome shotgun (WGS) entry which is preliminary data.</text>
</comment>
<dbReference type="InterPro" id="IPR041542">
    <property type="entry name" value="GH43_C2"/>
</dbReference>
<evidence type="ECO:0000256" key="4">
    <source>
        <dbReference type="PIRSR" id="PIRSR606710-1"/>
    </source>
</evidence>
<keyword evidence="3 6" id="KW-0326">Glycosidase</keyword>
<dbReference type="PANTHER" id="PTHR42812">
    <property type="entry name" value="BETA-XYLOSIDASE"/>
    <property type="match status" value="1"/>
</dbReference>
<evidence type="ECO:0000256" key="5">
    <source>
        <dbReference type="PIRSR" id="PIRSR606710-2"/>
    </source>
</evidence>
<evidence type="ECO:0000256" key="1">
    <source>
        <dbReference type="ARBA" id="ARBA00009865"/>
    </source>
</evidence>
<name>A0A4Q6XS52_9SPHI</name>
<evidence type="ECO:0000313" key="8">
    <source>
        <dbReference type="EMBL" id="RZF62595.1"/>
    </source>
</evidence>
<feature type="domain" description="Beta-xylosidase C-terminal Concanavalin A-like" evidence="7">
    <location>
        <begin position="328"/>
        <end position="455"/>
    </location>
</feature>
<feature type="site" description="Important for catalytic activity, responsible for pKa modulation of the active site Glu and correct orientation of both the proton donor and substrate" evidence="5">
    <location>
        <position position="144"/>
    </location>
</feature>
<comment type="similarity">
    <text evidence="1 6">Belongs to the glycosyl hydrolase 43 family.</text>
</comment>
<dbReference type="InterPro" id="IPR051795">
    <property type="entry name" value="Glycosyl_Hydrlase_43"/>
</dbReference>
<keyword evidence="9" id="KW-1185">Reference proteome</keyword>
<dbReference type="Pfam" id="PF17851">
    <property type="entry name" value="GH43_C2"/>
    <property type="match status" value="1"/>
</dbReference>
<dbReference type="InterPro" id="IPR006710">
    <property type="entry name" value="Glyco_hydro_43"/>
</dbReference>